<gene>
    <name evidence="3" type="ORF">V8Z71_08350</name>
</gene>
<keyword evidence="4" id="KW-1185">Reference proteome</keyword>
<dbReference type="InterPro" id="IPR007049">
    <property type="entry name" value="Carb-sel_porin_OprB"/>
</dbReference>
<keyword evidence="2" id="KW-0732">Signal</keyword>
<dbReference type="EMBL" id="JBANDX010000005">
    <property type="protein sequence ID" value="MEL0608319.1"/>
    <property type="molecule type" value="Genomic_DNA"/>
</dbReference>
<comment type="similarity">
    <text evidence="1 2">Belongs to the OprB family.</text>
</comment>
<dbReference type="InterPro" id="IPR052932">
    <property type="entry name" value="OprB_Porin"/>
</dbReference>
<dbReference type="PANTHER" id="PTHR37944:SF1">
    <property type="entry name" value="PORIN B"/>
    <property type="match status" value="1"/>
</dbReference>
<proteinExistence type="inferred from homology"/>
<evidence type="ECO:0000313" key="3">
    <source>
        <dbReference type="EMBL" id="MEL0608319.1"/>
    </source>
</evidence>
<protein>
    <submittedName>
        <fullName evidence="3">Carbohydrate porin</fullName>
    </submittedName>
</protein>
<evidence type="ECO:0000256" key="2">
    <source>
        <dbReference type="RuleBase" id="RU363072"/>
    </source>
</evidence>
<dbReference type="RefSeq" id="WP_341634820.1">
    <property type="nucleotide sequence ID" value="NZ_JBANDX010000005.1"/>
</dbReference>
<reference evidence="3 4" key="1">
    <citation type="submission" date="2024-02" db="EMBL/GenBank/DDBJ databases">
        <title>Bacteria isolated from the canopy kelp, Nereocystis luetkeana.</title>
        <authorList>
            <person name="Pfister C.A."/>
            <person name="Younker I.T."/>
            <person name="Light S.H."/>
        </authorList>
    </citation>
    <scope>NUCLEOTIDE SEQUENCE [LARGE SCALE GENOMIC DNA]</scope>
    <source>
        <strain evidence="3 4">TI.1.15</strain>
    </source>
</reference>
<name>A0ABU9FQ43_9VIBR</name>
<dbReference type="Pfam" id="PF04966">
    <property type="entry name" value="OprB"/>
    <property type="match status" value="1"/>
</dbReference>
<evidence type="ECO:0000313" key="4">
    <source>
        <dbReference type="Proteomes" id="UP001377160"/>
    </source>
</evidence>
<dbReference type="Proteomes" id="UP001377160">
    <property type="component" value="Unassembled WGS sequence"/>
</dbReference>
<dbReference type="Gene3D" id="2.40.160.180">
    <property type="entry name" value="Carbohydrate-selective porin OprB"/>
    <property type="match status" value="1"/>
</dbReference>
<evidence type="ECO:0000256" key="1">
    <source>
        <dbReference type="ARBA" id="ARBA00008769"/>
    </source>
</evidence>
<feature type="chain" id="PRO_5045010054" evidence="2">
    <location>
        <begin position="24"/>
        <end position="417"/>
    </location>
</feature>
<dbReference type="PANTHER" id="PTHR37944">
    <property type="entry name" value="PORIN B"/>
    <property type="match status" value="1"/>
</dbReference>
<organism evidence="3 4">
    <name type="scientific">Vibrio echinoideorum</name>
    <dbReference type="NCBI Taxonomy" id="2100116"/>
    <lineage>
        <taxon>Bacteria</taxon>
        <taxon>Pseudomonadati</taxon>
        <taxon>Pseudomonadota</taxon>
        <taxon>Gammaproteobacteria</taxon>
        <taxon>Vibrionales</taxon>
        <taxon>Vibrionaceae</taxon>
        <taxon>Vibrio</taxon>
    </lineage>
</organism>
<accession>A0ABU9FQ43</accession>
<sequence length="417" mass="46055">MRIQSKLSPIAILLMALSYQAVATERLDISATTTELNETTTEPSHFESWTETKQRWQEQHGLQLGVDYNMLGLTATNPLGDSSSASGALRVYGQWDMVHTDSGSTGGVVFKFEHRHKYSDTSPKEFGVQDLGYIGFVHSLYGDQGFRTTHLFWRQSMLDERMVAYAGFLDMTDYTDFYALASPWNDFNNGVFTSGSGTIGGLPDGALGVMLGGFLTDKIYGSASILDAKGNASNLGQGVEDLFDSKATWKSLEIGYTPSKEALFIDNAHVTVWQRDAVENDKEGYGVNVSLSGLIDNQWLPFLRAGWAEDGGAMYDASVSVGFGYIPVNRNQDMMGLAFNWASPMASTFGDIELDDQYTAELYYRAQVTPWLQLSPSVQVLNHTAINVNAIETGNQENIFIKDKTDVVFGFKARFAF</sequence>
<feature type="signal peptide" evidence="2">
    <location>
        <begin position="1"/>
        <end position="23"/>
    </location>
</feature>
<comment type="caution">
    <text evidence="3">The sequence shown here is derived from an EMBL/GenBank/DDBJ whole genome shotgun (WGS) entry which is preliminary data.</text>
</comment>
<dbReference type="InterPro" id="IPR038673">
    <property type="entry name" value="OprB_sf"/>
</dbReference>